<comment type="caution">
    <text evidence="1">The sequence shown here is derived from an EMBL/GenBank/DDBJ whole genome shotgun (WGS) entry which is preliminary data.</text>
</comment>
<evidence type="ECO:0000313" key="1">
    <source>
        <dbReference type="EMBL" id="KAJ8873223.1"/>
    </source>
</evidence>
<sequence>MSDCQRVRTTFEFPHCIGCVDVKHVRIVKPNGSGSICSICDESYNFIFVCIGSHGKNYDASISQRVYSKINFQPVNLTYRNPVHWQWSARRHAECTFGSLINKLRIFYQPLNMSIDFA</sequence>
<proteinExistence type="predicted"/>
<organism evidence="1 2">
    <name type="scientific">Dryococelus australis</name>
    <dbReference type="NCBI Taxonomy" id="614101"/>
    <lineage>
        <taxon>Eukaryota</taxon>
        <taxon>Metazoa</taxon>
        <taxon>Ecdysozoa</taxon>
        <taxon>Arthropoda</taxon>
        <taxon>Hexapoda</taxon>
        <taxon>Insecta</taxon>
        <taxon>Pterygota</taxon>
        <taxon>Neoptera</taxon>
        <taxon>Polyneoptera</taxon>
        <taxon>Phasmatodea</taxon>
        <taxon>Verophasmatodea</taxon>
        <taxon>Anareolatae</taxon>
        <taxon>Phasmatidae</taxon>
        <taxon>Eurycanthinae</taxon>
        <taxon>Dryococelus</taxon>
    </lineage>
</organism>
<accession>A0ABQ9GMJ1</accession>
<gene>
    <name evidence="1" type="ORF">PR048_026856</name>
</gene>
<evidence type="ECO:0008006" key="3">
    <source>
        <dbReference type="Google" id="ProtNLM"/>
    </source>
</evidence>
<dbReference type="Proteomes" id="UP001159363">
    <property type="component" value="Chromosome 10"/>
</dbReference>
<evidence type="ECO:0000313" key="2">
    <source>
        <dbReference type="Proteomes" id="UP001159363"/>
    </source>
</evidence>
<reference evidence="1 2" key="1">
    <citation type="submission" date="2023-02" db="EMBL/GenBank/DDBJ databases">
        <title>LHISI_Scaffold_Assembly.</title>
        <authorList>
            <person name="Stuart O.P."/>
            <person name="Cleave R."/>
            <person name="Magrath M.J.L."/>
            <person name="Mikheyev A.S."/>
        </authorList>
    </citation>
    <scope>NUCLEOTIDE SEQUENCE [LARGE SCALE GENOMIC DNA]</scope>
    <source>
        <strain evidence="1">Daus_M_001</strain>
        <tissue evidence="1">Leg muscle</tissue>
    </source>
</reference>
<keyword evidence="2" id="KW-1185">Reference proteome</keyword>
<name>A0ABQ9GMJ1_9NEOP</name>
<dbReference type="EMBL" id="JARBHB010000011">
    <property type="protein sequence ID" value="KAJ8873223.1"/>
    <property type="molecule type" value="Genomic_DNA"/>
</dbReference>
<protein>
    <recommendedName>
        <fullName evidence="3">DDE Tnp4 domain-containing protein</fullName>
    </recommendedName>
</protein>